<gene>
    <name evidence="1" type="primary">Acey_s0021.g419</name>
    <name evidence="1" type="ORF">Y032_0021g419</name>
</gene>
<accession>A0A016V211</accession>
<proteinExistence type="predicted"/>
<name>A0A016V211_9BILA</name>
<evidence type="ECO:0000313" key="2">
    <source>
        <dbReference type="Proteomes" id="UP000024635"/>
    </source>
</evidence>
<evidence type="ECO:0000313" key="1">
    <source>
        <dbReference type="EMBL" id="EYC20778.1"/>
    </source>
</evidence>
<protein>
    <submittedName>
        <fullName evidence="1">Uncharacterized protein</fullName>
    </submittedName>
</protein>
<sequence length="87" mass="9605">MRARWTAVDEEQANRFGRNVERQNEALAVRREALGGYEVMRNTVKHQGQDTTTCDGTNSIAPINVVTEALSYGGVTNDVIFTPSFGD</sequence>
<dbReference type="EMBL" id="JARK01001357">
    <property type="protein sequence ID" value="EYC20778.1"/>
    <property type="molecule type" value="Genomic_DNA"/>
</dbReference>
<comment type="caution">
    <text evidence="1">The sequence shown here is derived from an EMBL/GenBank/DDBJ whole genome shotgun (WGS) entry which is preliminary data.</text>
</comment>
<reference evidence="2" key="1">
    <citation type="journal article" date="2015" name="Nat. Genet.">
        <title>The genome and transcriptome of the zoonotic hookworm Ancylostoma ceylanicum identify infection-specific gene families.</title>
        <authorList>
            <person name="Schwarz E.M."/>
            <person name="Hu Y."/>
            <person name="Antoshechkin I."/>
            <person name="Miller M.M."/>
            <person name="Sternberg P.W."/>
            <person name="Aroian R.V."/>
        </authorList>
    </citation>
    <scope>NUCLEOTIDE SEQUENCE</scope>
    <source>
        <strain evidence="2">HY135</strain>
    </source>
</reference>
<dbReference type="Proteomes" id="UP000024635">
    <property type="component" value="Unassembled WGS sequence"/>
</dbReference>
<keyword evidence="2" id="KW-1185">Reference proteome</keyword>
<dbReference type="AlphaFoldDB" id="A0A016V211"/>
<organism evidence="1 2">
    <name type="scientific">Ancylostoma ceylanicum</name>
    <dbReference type="NCBI Taxonomy" id="53326"/>
    <lineage>
        <taxon>Eukaryota</taxon>
        <taxon>Metazoa</taxon>
        <taxon>Ecdysozoa</taxon>
        <taxon>Nematoda</taxon>
        <taxon>Chromadorea</taxon>
        <taxon>Rhabditida</taxon>
        <taxon>Rhabditina</taxon>
        <taxon>Rhabditomorpha</taxon>
        <taxon>Strongyloidea</taxon>
        <taxon>Ancylostomatidae</taxon>
        <taxon>Ancylostomatinae</taxon>
        <taxon>Ancylostoma</taxon>
    </lineage>
</organism>